<dbReference type="PANTHER" id="PTHR32347">
    <property type="entry name" value="EFFLUX SYSTEM COMPONENT YKNX-RELATED"/>
    <property type="match status" value="1"/>
</dbReference>
<protein>
    <recommendedName>
        <fullName evidence="4">YknX-like beta-barrel domain-containing protein</fullName>
    </recommendedName>
</protein>
<evidence type="ECO:0000259" key="4">
    <source>
        <dbReference type="Pfam" id="PF25990"/>
    </source>
</evidence>
<gene>
    <name evidence="5" type="ORF">AUJ77_02965</name>
</gene>
<keyword evidence="2" id="KW-0175">Coiled coil</keyword>
<accession>A0A1J4V7G4</accession>
<evidence type="ECO:0000256" key="2">
    <source>
        <dbReference type="ARBA" id="ARBA00023054"/>
    </source>
</evidence>
<dbReference type="Gene3D" id="2.40.420.20">
    <property type="match status" value="1"/>
</dbReference>
<dbReference type="EMBL" id="MNVN01000016">
    <property type="protein sequence ID" value="OIO30510.1"/>
    <property type="molecule type" value="Genomic_DNA"/>
</dbReference>
<dbReference type="Pfam" id="PF25990">
    <property type="entry name" value="Beta-barrel_YknX"/>
    <property type="match status" value="1"/>
</dbReference>
<evidence type="ECO:0000256" key="3">
    <source>
        <dbReference type="SAM" id="MobiDB-lite"/>
    </source>
</evidence>
<evidence type="ECO:0000313" key="5">
    <source>
        <dbReference type="EMBL" id="OIO30510.1"/>
    </source>
</evidence>
<dbReference type="PANTHER" id="PTHR32347:SF14">
    <property type="entry name" value="EFFLUX SYSTEM COMPONENT YKNX-RELATED"/>
    <property type="match status" value="1"/>
</dbReference>
<feature type="domain" description="YknX-like beta-barrel" evidence="4">
    <location>
        <begin position="234"/>
        <end position="304"/>
    </location>
</feature>
<dbReference type="GO" id="GO:0030313">
    <property type="term" value="C:cell envelope"/>
    <property type="evidence" value="ECO:0007669"/>
    <property type="project" value="UniProtKB-SubCell"/>
</dbReference>
<comment type="caution">
    <text evidence="5">The sequence shown here is derived from an EMBL/GenBank/DDBJ whole genome shotgun (WGS) entry which is preliminary data.</text>
</comment>
<dbReference type="InterPro" id="IPR058636">
    <property type="entry name" value="Beta-barrel_YknX"/>
</dbReference>
<evidence type="ECO:0000256" key="1">
    <source>
        <dbReference type="ARBA" id="ARBA00004196"/>
    </source>
</evidence>
<proteinExistence type="predicted"/>
<dbReference type="Gene3D" id="2.40.30.170">
    <property type="match status" value="1"/>
</dbReference>
<dbReference type="InterPro" id="IPR050465">
    <property type="entry name" value="UPF0194_transport"/>
</dbReference>
<comment type="subcellular location">
    <subcellularLocation>
        <location evidence="1">Cell envelope</location>
    </subcellularLocation>
</comment>
<evidence type="ECO:0000313" key="6">
    <source>
        <dbReference type="Proteomes" id="UP000181992"/>
    </source>
</evidence>
<sequence length="422" mass="44904">MQNILYGYDMSQTKSQWNIDVLRNSAINIEAVGVFANTAERDYKTARAKYDQALVDYKALTRYSDTTLLEKQLATSADTVTAIAQALQSELNFLDAFVDDATTHSRPISPSVNIMRTNARAYLSTANANLSNLLNQQKSLDATKKSILDNERSIQIYTIGNPTGGNPISLQSSEYSIADQGRKLQQLKDDLANYVIVAPFAGTLATLSVKQFDTVSTGTLVGTLITNQKIAQLSFNEVDASKIKIGQKATLTFDAIEGLSIAGQVAEIDTLGTVSQGVVTYTVKISFDTQDDRVKSGMSVSAAIITDMKQDVLIVPNSAIKVQGSTSYVEIFDTPLYSSATSTSGTNTGIPSSVPPQKQTVVSGLSNDTMTEIVSGLTEGEQIVARTITATTGTSATQAPSLLNAAGVRTSGSSGTRAVTGR</sequence>
<feature type="region of interest" description="Disordered" evidence="3">
    <location>
        <begin position="342"/>
        <end position="361"/>
    </location>
</feature>
<name>A0A1J4V7G4_9BACT</name>
<dbReference type="STRING" id="1805281.AUJ77_02965"/>
<dbReference type="AlphaFoldDB" id="A0A1J4V7G4"/>
<dbReference type="Proteomes" id="UP000181992">
    <property type="component" value="Unassembled WGS sequence"/>
</dbReference>
<reference evidence="5 6" key="1">
    <citation type="journal article" date="2016" name="Environ. Microbiol.">
        <title>Genomic resolution of a cold subsurface aquifer community provides metabolic insights for novel microbes adapted to high CO concentrations.</title>
        <authorList>
            <person name="Probst A.J."/>
            <person name="Castelle C.J."/>
            <person name="Singh A."/>
            <person name="Brown C.T."/>
            <person name="Anantharaman K."/>
            <person name="Sharon I."/>
            <person name="Hug L.A."/>
            <person name="Burstein D."/>
            <person name="Emerson J.B."/>
            <person name="Thomas B.C."/>
            <person name="Banfield J.F."/>
        </authorList>
    </citation>
    <scope>NUCLEOTIDE SEQUENCE [LARGE SCALE GENOMIC DNA]</scope>
    <source>
        <strain evidence="5">CG1_02_43_90</strain>
    </source>
</reference>
<organism evidence="5 6">
    <name type="scientific">Candidatus Nomurabacteria bacterium CG1_02_43_90</name>
    <dbReference type="NCBI Taxonomy" id="1805281"/>
    <lineage>
        <taxon>Bacteria</taxon>
        <taxon>Candidatus Nomuraibacteriota</taxon>
    </lineage>
</organism>